<evidence type="ECO:0000313" key="14">
    <source>
        <dbReference type="EMBL" id="MPW25768.1"/>
    </source>
</evidence>
<accession>A0A6A7K8G1</accession>
<evidence type="ECO:0000256" key="7">
    <source>
        <dbReference type="ARBA" id="ARBA00022598"/>
    </source>
</evidence>
<comment type="similarity">
    <text evidence="3 13">Belongs to the pantothenate synthetase family.</text>
</comment>
<feature type="binding site" evidence="13">
    <location>
        <begin position="148"/>
        <end position="151"/>
    </location>
    <ligand>
        <name>ATP</name>
        <dbReference type="ChEBI" id="CHEBI:30616"/>
    </ligand>
</feature>
<feature type="active site" description="Proton donor" evidence="13">
    <location>
        <position position="37"/>
    </location>
</feature>
<evidence type="ECO:0000256" key="2">
    <source>
        <dbReference type="ARBA" id="ARBA00004990"/>
    </source>
</evidence>
<dbReference type="InterPro" id="IPR014729">
    <property type="entry name" value="Rossmann-like_a/b/a_fold"/>
</dbReference>
<evidence type="ECO:0000256" key="3">
    <source>
        <dbReference type="ARBA" id="ARBA00009256"/>
    </source>
</evidence>
<evidence type="ECO:0000256" key="1">
    <source>
        <dbReference type="ARBA" id="ARBA00004496"/>
    </source>
</evidence>
<organism evidence="14 15">
    <name type="scientific">Alkalibaculum sporogenes</name>
    <dbReference type="NCBI Taxonomy" id="2655001"/>
    <lineage>
        <taxon>Bacteria</taxon>
        <taxon>Bacillati</taxon>
        <taxon>Bacillota</taxon>
        <taxon>Clostridia</taxon>
        <taxon>Eubacteriales</taxon>
        <taxon>Eubacteriaceae</taxon>
        <taxon>Alkalibaculum</taxon>
    </lineage>
</organism>
<reference evidence="14 15" key="1">
    <citation type="submission" date="2019-10" db="EMBL/GenBank/DDBJ databases">
        <title>Alkalibaculum tamaniensis sp.nov., a new alkaliphilic acetogen, isolated on methoxylated aromatics from a mud volcano.</title>
        <authorList>
            <person name="Khomyakova M.A."/>
            <person name="Merkel A.Y."/>
            <person name="Bonch-Osmolovskaya E.A."/>
            <person name="Slobodkin A.I."/>
        </authorList>
    </citation>
    <scope>NUCLEOTIDE SEQUENCE [LARGE SCALE GENOMIC DNA]</scope>
    <source>
        <strain evidence="14 15">M08DMB</strain>
    </source>
</reference>
<dbReference type="EMBL" id="WHNX01000010">
    <property type="protein sequence ID" value="MPW25768.1"/>
    <property type="molecule type" value="Genomic_DNA"/>
</dbReference>
<evidence type="ECO:0000313" key="15">
    <source>
        <dbReference type="Proteomes" id="UP000440004"/>
    </source>
</evidence>
<feature type="binding site" evidence="13">
    <location>
        <position position="177"/>
    </location>
    <ligand>
        <name>ATP</name>
        <dbReference type="ChEBI" id="CHEBI:30616"/>
    </ligand>
</feature>
<dbReference type="GO" id="GO:0005829">
    <property type="term" value="C:cytosol"/>
    <property type="evidence" value="ECO:0007669"/>
    <property type="project" value="TreeGrafter"/>
</dbReference>
<evidence type="ECO:0000256" key="8">
    <source>
        <dbReference type="ARBA" id="ARBA00022655"/>
    </source>
</evidence>
<evidence type="ECO:0000256" key="9">
    <source>
        <dbReference type="ARBA" id="ARBA00022741"/>
    </source>
</evidence>
<evidence type="ECO:0000256" key="10">
    <source>
        <dbReference type="ARBA" id="ARBA00022840"/>
    </source>
</evidence>
<dbReference type="CDD" id="cd00560">
    <property type="entry name" value="PanC"/>
    <property type="match status" value="1"/>
</dbReference>
<comment type="subcellular location">
    <subcellularLocation>
        <location evidence="1 13">Cytoplasm</location>
    </subcellularLocation>
</comment>
<comment type="subunit">
    <text evidence="13">Homodimer.</text>
</comment>
<dbReference type="InterPro" id="IPR042176">
    <property type="entry name" value="Pantoate_ligase_C"/>
</dbReference>
<keyword evidence="9 13" id="KW-0547">Nucleotide-binding</keyword>
<comment type="pathway">
    <text evidence="2 13">Cofactor biosynthesis; (R)-pantothenate biosynthesis; (R)-pantothenate from (R)-pantoate and beta-alanine: step 1/1.</text>
</comment>
<proteinExistence type="inferred from homology"/>
<evidence type="ECO:0000256" key="6">
    <source>
        <dbReference type="ARBA" id="ARBA00022490"/>
    </source>
</evidence>
<dbReference type="Pfam" id="PF02569">
    <property type="entry name" value="Pantoate_ligase"/>
    <property type="match status" value="1"/>
</dbReference>
<dbReference type="AlphaFoldDB" id="A0A6A7K8G1"/>
<dbReference type="PANTHER" id="PTHR21299:SF1">
    <property type="entry name" value="PANTOATE--BETA-ALANINE LIGASE"/>
    <property type="match status" value="1"/>
</dbReference>
<feature type="binding site" evidence="13">
    <location>
        <position position="61"/>
    </location>
    <ligand>
        <name>beta-alanine</name>
        <dbReference type="ChEBI" id="CHEBI:57966"/>
    </ligand>
</feature>
<comment type="catalytic activity">
    <reaction evidence="11 13">
        <text>(R)-pantoate + beta-alanine + ATP = (R)-pantothenate + AMP + diphosphate + H(+)</text>
        <dbReference type="Rhea" id="RHEA:10912"/>
        <dbReference type="ChEBI" id="CHEBI:15378"/>
        <dbReference type="ChEBI" id="CHEBI:15980"/>
        <dbReference type="ChEBI" id="CHEBI:29032"/>
        <dbReference type="ChEBI" id="CHEBI:30616"/>
        <dbReference type="ChEBI" id="CHEBI:33019"/>
        <dbReference type="ChEBI" id="CHEBI:57966"/>
        <dbReference type="ChEBI" id="CHEBI:456215"/>
        <dbReference type="EC" id="6.3.2.1"/>
    </reaction>
</comment>
<keyword evidence="15" id="KW-1185">Reference proteome</keyword>
<dbReference type="Gene3D" id="3.30.1300.10">
    <property type="entry name" value="Pantoate-beta-alanine ligase, C-terminal domain"/>
    <property type="match status" value="1"/>
</dbReference>
<dbReference type="PANTHER" id="PTHR21299">
    <property type="entry name" value="CYTIDYLATE KINASE/PANTOATE-BETA-ALANINE LIGASE"/>
    <property type="match status" value="1"/>
</dbReference>
<name>A0A6A7K8G1_9FIRM</name>
<evidence type="ECO:0000256" key="13">
    <source>
        <dbReference type="HAMAP-Rule" id="MF_00158"/>
    </source>
</evidence>
<dbReference type="RefSeq" id="WP_152803553.1">
    <property type="nucleotide sequence ID" value="NZ_WHNX01000010.1"/>
</dbReference>
<protein>
    <recommendedName>
        <fullName evidence="5 13">Pantothenate synthetase</fullName>
        <shortName evidence="13">PS</shortName>
        <ecNumber evidence="4 13">6.3.2.1</ecNumber>
    </recommendedName>
    <alternativeName>
        <fullName evidence="13">Pantoate--beta-alanine ligase</fullName>
    </alternativeName>
    <alternativeName>
        <fullName evidence="13">Pantoate-activating enzyme</fullName>
    </alternativeName>
</protein>
<feature type="binding site" evidence="13">
    <location>
        <begin position="185"/>
        <end position="188"/>
    </location>
    <ligand>
        <name>ATP</name>
        <dbReference type="ChEBI" id="CHEBI:30616"/>
    </ligand>
</feature>
<keyword evidence="6 13" id="KW-0963">Cytoplasm</keyword>
<dbReference type="HAMAP" id="MF_00158">
    <property type="entry name" value="PanC"/>
    <property type="match status" value="1"/>
</dbReference>
<dbReference type="EC" id="6.3.2.1" evidence="4 13"/>
<feature type="binding site" evidence="13">
    <location>
        <position position="61"/>
    </location>
    <ligand>
        <name>(R)-pantoate</name>
        <dbReference type="ChEBI" id="CHEBI:15980"/>
    </ligand>
</feature>
<evidence type="ECO:0000256" key="4">
    <source>
        <dbReference type="ARBA" id="ARBA00012219"/>
    </source>
</evidence>
<dbReference type="NCBIfam" id="TIGR00018">
    <property type="entry name" value="panC"/>
    <property type="match status" value="1"/>
</dbReference>
<dbReference type="FunFam" id="3.40.50.620:FF:000114">
    <property type="entry name" value="Pantothenate synthetase"/>
    <property type="match status" value="1"/>
</dbReference>
<evidence type="ECO:0000256" key="5">
    <source>
        <dbReference type="ARBA" id="ARBA00014155"/>
    </source>
</evidence>
<keyword evidence="10 13" id="KW-0067">ATP-binding</keyword>
<keyword evidence="7 13" id="KW-0436">Ligase</keyword>
<feature type="binding site" evidence="13">
    <location>
        <begin position="30"/>
        <end position="37"/>
    </location>
    <ligand>
        <name>ATP</name>
        <dbReference type="ChEBI" id="CHEBI:30616"/>
    </ligand>
</feature>
<dbReference type="GO" id="GO:0004592">
    <property type="term" value="F:pantoate-beta-alanine ligase activity"/>
    <property type="evidence" value="ECO:0007669"/>
    <property type="project" value="UniProtKB-UniRule"/>
</dbReference>
<dbReference type="SUPFAM" id="SSF52374">
    <property type="entry name" value="Nucleotidylyl transferase"/>
    <property type="match status" value="1"/>
</dbReference>
<feature type="binding site" evidence="13">
    <location>
        <position position="154"/>
    </location>
    <ligand>
        <name>(R)-pantoate</name>
        <dbReference type="ChEBI" id="CHEBI:15980"/>
    </ligand>
</feature>
<comment type="function">
    <text evidence="12 13">Catalyzes the condensation of pantoate with beta-alanine in an ATP-dependent reaction via a pantoyl-adenylate intermediate.</text>
</comment>
<comment type="caution">
    <text evidence="14">The sequence shown here is derived from an EMBL/GenBank/DDBJ whole genome shotgun (WGS) entry which is preliminary data.</text>
</comment>
<comment type="miscellaneous">
    <text evidence="13">The reaction proceeds by a bi uni uni bi ping pong mechanism.</text>
</comment>
<dbReference type="Gene3D" id="3.40.50.620">
    <property type="entry name" value="HUPs"/>
    <property type="match status" value="1"/>
</dbReference>
<dbReference type="UniPathway" id="UPA00028">
    <property type="reaction ID" value="UER00005"/>
</dbReference>
<sequence>MLVESIKNLREILIKHKSTSESRIGFVPTMGYLHEGHLSLINKAKVDNTFVVVSVFVNPTQFSPGEDYENYPRNIENDYKLAMIAGADVVFYPSVEEIYPEGASTFVEVEGSIVMKLCAHSRPSHFKGVTTVVNKLFNIVKPDNVYFGQKDAQQCMVIKKMVSDLHIDINVVVCPIIREFDGLALSSRNTYLNKKEREQSILLYKSLVQAKLVFDNGINDVKTIKETIRNIIQKSNLAQIEYIEILGIENFETINVIDRRAIALVAVKFGSTRLIDNVIIEKE</sequence>
<dbReference type="InterPro" id="IPR003721">
    <property type="entry name" value="Pantoate_ligase"/>
</dbReference>
<dbReference type="GO" id="GO:0015940">
    <property type="term" value="P:pantothenate biosynthetic process"/>
    <property type="evidence" value="ECO:0007669"/>
    <property type="project" value="UniProtKB-UniRule"/>
</dbReference>
<keyword evidence="8 13" id="KW-0566">Pantothenate biosynthesis</keyword>
<evidence type="ECO:0000256" key="11">
    <source>
        <dbReference type="ARBA" id="ARBA00048258"/>
    </source>
</evidence>
<evidence type="ECO:0000256" key="12">
    <source>
        <dbReference type="ARBA" id="ARBA00055042"/>
    </source>
</evidence>
<gene>
    <name evidence="13" type="primary">panC</name>
    <name evidence="14" type="ORF">GC105_08190</name>
</gene>
<dbReference type="Proteomes" id="UP000440004">
    <property type="component" value="Unassembled WGS sequence"/>
</dbReference>
<dbReference type="GO" id="GO:0005524">
    <property type="term" value="F:ATP binding"/>
    <property type="evidence" value="ECO:0007669"/>
    <property type="project" value="UniProtKB-KW"/>
</dbReference>